<dbReference type="InterPro" id="IPR010982">
    <property type="entry name" value="Lambda_DNA-bd_dom_sf"/>
</dbReference>
<dbReference type="STRING" id="942150.IV64_GL002631"/>
<dbReference type="GO" id="GO:0003700">
    <property type="term" value="F:DNA-binding transcription factor activity"/>
    <property type="evidence" value="ECO:0007669"/>
    <property type="project" value="TreeGrafter"/>
</dbReference>
<protein>
    <submittedName>
        <fullName evidence="3">Transcription regulator</fullName>
    </submittedName>
</protein>
<dbReference type="SUPFAM" id="SSF51182">
    <property type="entry name" value="RmlC-like cupins"/>
    <property type="match status" value="1"/>
</dbReference>
<proteinExistence type="predicted"/>
<evidence type="ECO:0000313" key="3">
    <source>
        <dbReference type="EMBL" id="KRO10937.1"/>
    </source>
</evidence>
<dbReference type="PATRIC" id="fig|942150.3.peg.2742"/>
<dbReference type="AlphaFoldDB" id="A0A0R2MAW2"/>
<dbReference type="Pfam" id="PF01381">
    <property type="entry name" value="HTH_3"/>
    <property type="match status" value="1"/>
</dbReference>
<evidence type="ECO:0000313" key="4">
    <source>
        <dbReference type="Proteomes" id="UP000051783"/>
    </source>
</evidence>
<dbReference type="SMART" id="SM00530">
    <property type="entry name" value="HTH_XRE"/>
    <property type="match status" value="1"/>
</dbReference>
<dbReference type="Pfam" id="PF07883">
    <property type="entry name" value="Cupin_2"/>
    <property type="match status" value="1"/>
</dbReference>
<dbReference type="PANTHER" id="PTHR46797:SF2">
    <property type="entry name" value="TRANSCRIPTIONAL REGULATOR"/>
    <property type="match status" value="1"/>
</dbReference>
<dbReference type="OrthoDB" id="9814553at2"/>
<dbReference type="CDD" id="cd00093">
    <property type="entry name" value="HTH_XRE"/>
    <property type="match status" value="1"/>
</dbReference>
<comment type="caution">
    <text evidence="3">The sequence shown here is derived from an EMBL/GenBank/DDBJ whole genome shotgun (WGS) entry which is preliminary data.</text>
</comment>
<evidence type="ECO:0000256" key="1">
    <source>
        <dbReference type="ARBA" id="ARBA00023125"/>
    </source>
</evidence>
<feature type="domain" description="HTH cro/C1-type" evidence="2">
    <location>
        <begin position="7"/>
        <end position="61"/>
    </location>
</feature>
<dbReference type="Proteomes" id="UP000051783">
    <property type="component" value="Unassembled WGS sequence"/>
</dbReference>
<dbReference type="InterPro" id="IPR011051">
    <property type="entry name" value="RmlC_Cupin_sf"/>
</dbReference>
<dbReference type="GO" id="GO:0003677">
    <property type="term" value="F:DNA binding"/>
    <property type="evidence" value="ECO:0007669"/>
    <property type="project" value="UniProtKB-KW"/>
</dbReference>
<organism evidence="3 4">
    <name type="scientific">Lactiplantibacillus xiangfangensis</name>
    <dbReference type="NCBI Taxonomy" id="942150"/>
    <lineage>
        <taxon>Bacteria</taxon>
        <taxon>Bacillati</taxon>
        <taxon>Bacillota</taxon>
        <taxon>Bacilli</taxon>
        <taxon>Lactobacillales</taxon>
        <taxon>Lactobacillaceae</taxon>
        <taxon>Lactiplantibacillus</taxon>
    </lineage>
</organism>
<name>A0A0R2MAW2_9LACO</name>
<dbReference type="PROSITE" id="PS50943">
    <property type="entry name" value="HTH_CROC1"/>
    <property type="match status" value="1"/>
</dbReference>
<evidence type="ECO:0000259" key="2">
    <source>
        <dbReference type="PROSITE" id="PS50943"/>
    </source>
</evidence>
<dbReference type="SUPFAM" id="SSF47413">
    <property type="entry name" value="lambda repressor-like DNA-binding domains"/>
    <property type="match status" value="1"/>
</dbReference>
<keyword evidence="1" id="KW-0238">DNA-binding</keyword>
<reference evidence="3 4" key="1">
    <citation type="journal article" date="2015" name="Genome Announc.">
        <title>Expanding the biotechnology potential of lactobacilli through comparative genomics of 213 strains and associated genera.</title>
        <authorList>
            <person name="Sun Z."/>
            <person name="Harris H.M."/>
            <person name="McCann A."/>
            <person name="Guo C."/>
            <person name="Argimon S."/>
            <person name="Zhang W."/>
            <person name="Yang X."/>
            <person name="Jeffery I.B."/>
            <person name="Cooney J.C."/>
            <person name="Kagawa T.F."/>
            <person name="Liu W."/>
            <person name="Song Y."/>
            <person name="Salvetti E."/>
            <person name="Wrobel A."/>
            <person name="Rasinkangas P."/>
            <person name="Parkhill J."/>
            <person name="Rea M.C."/>
            <person name="O'Sullivan O."/>
            <person name="Ritari J."/>
            <person name="Douillard F.P."/>
            <person name="Paul Ross R."/>
            <person name="Yang R."/>
            <person name="Briner A.E."/>
            <person name="Felis G.E."/>
            <person name="de Vos W.M."/>
            <person name="Barrangou R."/>
            <person name="Klaenhammer T.R."/>
            <person name="Caufield P.W."/>
            <person name="Cui Y."/>
            <person name="Zhang H."/>
            <person name="O'Toole P.W."/>
        </authorList>
    </citation>
    <scope>NUCLEOTIDE SEQUENCE [LARGE SCALE GENOMIC DNA]</scope>
    <source>
        <strain evidence="3 4">LMG 26013</strain>
    </source>
</reference>
<dbReference type="PANTHER" id="PTHR46797">
    <property type="entry name" value="HTH-TYPE TRANSCRIPTIONAL REGULATOR"/>
    <property type="match status" value="1"/>
</dbReference>
<accession>A0A0R2MAW2</accession>
<dbReference type="Gene3D" id="1.10.260.40">
    <property type="entry name" value="lambda repressor-like DNA-binding domains"/>
    <property type="match status" value="1"/>
</dbReference>
<dbReference type="EMBL" id="JQCL01000057">
    <property type="protein sequence ID" value="KRO10937.1"/>
    <property type="molecule type" value="Genomic_DNA"/>
</dbReference>
<dbReference type="InterPro" id="IPR001387">
    <property type="entry name" value="Cro/C1-type_HTH"/>
</dbReference>
<dbReference type="Gene3D" id="2.60.120.10">
    <property type="entry name" value="Jelly Rolls"/>
    <property type="match status" value="1"/>
</dbReference>
<dbReference type="InterPro" id="IPR050807">
    <property type="entry name" value="TransReg_Diox_bact_type"/>
</dbReference>
<dbReference type="RefSeq" id="WP_057706380.1">
    <property type="nucleotide sequence ID" value="NZ_JQCL01000057.1"/>
</dbReference>
<dbReference type="InterPro" id="IPR013096">
    <property type="entry name" value="Cupin_2"/>
</dbReference>
<gene>
    <name evidence="3" type="ORF">IV64_GL002631</name>
</gene>
<dbReference type="InterPro" id="IPR014710">
    <property type="entry name" value="RmlC-like_jellyroll"/>
</dbReference>
<sequence length="180" mass="20206">MDIGQRIRNLRMQKQLTQEELGERTDLSKGYISQLEHNQSSPSMETFFAIIEVLGMTPAAFFAPEPPNHKIVYHPSEHRIYDDEALGYQLKWLVPASNENELEPVTVTLAPNGCFKSFEPSPAETFIMVQTGTLHLRLGSQEHVATAGDTLYFHATKTHQIRNVGPSPCTFTLVTTASYL</sequence>
<dbReference type="CDD" id="cd02209">
    <property type="entry name" value="cupin_XRE_C"/>
    <property type="match status" value="1"/>
</dbReference>
<dbReference type="GO" id="GO:0005829">
    <property type="term" value="C:cytosol"/>
    <property type="evidence" value="ECO:0007669"/>
    <property type="project" value="TreeGrafter"/>
</dbReference>
<keyword evidence="4" id="KW-1185">Reference proteome</keyword>